<dbReference type="RefSeq" id="WP_188176835.1">
    <property type="nucleotide sequence ID" value="NZ_JACVVD010000009.1"/>
</dbReference>
<organism evidence="2 3">
    <name type="scientific">Paenibacillus sedimenti</name>
    <dbReference type="NCBI Taxonomy" id="2770274"/>
    <lineage>
        <taxon>Bacteria</taxon>
        <taxon>Bacillati</taxon>
        <taxon>Bacillota</taxon>
        <taxon>Bacilli</taxon>
        <taxon>Bacillales</taxon>
        <taxon>Paenibacillaceae</taxon>
        <taxon>Paenibacillus</taxon>
    </lineage>
</organism>
<dbReference type="GO" id="GO:0016747">
    <property type="term" value="F:acyltransferase activity, transferring groups other than amino-acyl groups"/>
    <property type="evidence" value="ECO:0007669"/>
    <property type="project" value="InterPro"/>
</dbReference>
<dbReference type="PANTHER" id="PTHR43328">
    <property type="entry name" value="ACETYLTRANSFERASE-RELATED"/>
    <property type="match status" value="1"/>
</dbReference>
<dbReference type="InterPro" id="IPR016181">
    <property type="entry name" value="Acyl_CoA_acyltransferase"/>
</dbReference>
<evidence type="ECO:0000313" key="3">
    <source>
        <dbReference type="Proteomes" id="UP000650466"/>
    </source>
</evidence>
<gene>
    <name evidence="2" type="ORF">ICC18_23395</name>
</gene>
<dbReference type="Proteomes" id="UP000650466">
    <property type="component" value="Unassembled WGS sequence"/>
</dbReference>
<accession>A0A926KUF5</accession>
<dbReference type="Gene3D" id="3.40.630.30">
    <property type="match status" value="1"/>
</dbReference>
<sequence length="165" mass="19190">MTEQFKTQTIELAFYKDEYREALENYYLTEEQLQFTASPTLALEMCMSDKDRHPIVILTANHPSGFFVLHTGENISPFTTNPRAILLRAFSINHEHQGKGYAKQVLRMLPEFVQEQYREADEIVLAVNDTNSLARRLYEKSGFIDKGNRRQLDMGEQIILHYSLV</sequence>
<evidence type="ECO:0000259" key="1">
    <source>
        <dbReference type="PROSITE" id="PS51186"/>
    </source>
</evidence>
<feature type="domain" description="N-acetyltransferase" evidence="1">
    <location>
        <begin position="10"/>
        <end position="165"/>
    </location>
</feature>
<protein>
    <submittedName>
        <fullName evidence="2">GNAT family N-acetyltransferase</fullName>
    </submittedName>
</protein>
<dbReference type="Pfam" id="PF00583">
    <property type="entry name" value="Acetyltransf_1"/>
    <property type="match status" value="1"/>
</dbReference>
<keyword evidence="3" id="KW-1185">Reference proteome</keyword>
<dbReference type="PROSITE" id="PS51186">
    <property type="entry name" value="GNAT"/>
    <property type="match status" value="1"/>
</dbReference>
<dbReference type="PANTHER" id="PTHR43328:SF1">
    <property type="entry name" value="N-ACETYLTRANSFERASE DOMAIN-CONTAINING PROTEIN"/>
    <property type="match status" value="1"/>
</dbReference>
<reference evidence="2" key="1">
    <citation type="submission" date="2020-09" db="EMBL/GenBank/DDBJ databases">
        <title>Draft Genome Sequence of Paenibacillus sp. WST5.</title>
        <authorList>
            <person name="Bao Z."/>
        </authorList>
    </citation>
    <scope>NUCLEOTIDE SEQUENCE</scope>
    <source>
        <strain evidence="2">WST5</strain>
    </source>
</reference>
<dbReference type="AlphaFoldDB" id="A0A926KUF5"/>
<comment type="caution">
    <text evidence="2">The sequence shown here is derived from an EMBL/GenBank/DDBJ whole genome shotgun (WGS) entry which is preliminary data.</text>
</comment>
<proteinExistence type="predicted"/>
<evidence type="ECO:0000313" key="2">
    <source>
        <dbReference type="EMBL" id="MBD0383061.1"/>
    </source>
</evidence>
<name>A0A926KUF5_9BACL</name>
<dbReference type="InterPro" id="IPR000182">
    <property type="entry name" value="GNAT_dom"/>
</dbReference>
<dbReference type="EMBL" id="JACVVD010000009">
    <property type="protein sequence ID" value="MBD0383061.1"/>
    <property type="molecule type" value="Genomic_DNA"/>
</dbReference>
<dbReference type="SUPFAM" id="SSF55729">
    <property type="entry name" value="Acyl-CoA N-acyltransferases (Nat)"/>
    <property type="match status" value="1"/>
</dbReference>